<evidence type="ECO:0000313" key="1">
    <source>
        <dbReference type="EMBL" id="MDO1446113.1"/>
    </source>
</evidence>
<dbReference type="RefSeq" id="WP_302036914.1">
    <property type="nucleotide sequence ID" value="NZ_JAUKPO010000003.1"/>
</dbReference>
<proteinExistence type="predicted"/>
<protein>
    <recommendedName>
        <fullName evidence="3">TerB family tellurite resistance protein</fullName>
    </recommendedName>
</protein>
<keyword evidence="2" id="KW-1185">Reference proteome</keyword>
<name>A0ABT8R4G3_9BACT</name>
<evidence type="ECO:0008006" key="3">
    <source>
        <dbReference type="Google" id="ProtNLM"/>
    </source>
</evidence>
<dbReference type="Proteomes" id="UP001168528">
    <property type="component" value="Unassembled WGS sequence"/>
</dbReference>
<accession>A0ABT8R4G3</accession>
<organism evidence="1 2">
    <name type="scientific">Rhodocytophaga aerolata</name>
    <dbReference type="NCBI Taxonomy" id="455078"/>
    <lineage>
        <taxon>Bacteria</taxon>
        <taxon>Pseudomonadati</taxon>
        <taxon>Bacteroidota</taxon>
        <taxon>Cytophagia</taxon>
        <taxon>Cytophagales</taxon>
        <taxon>Rhodocytophagaceae</taxon>
        <taxon>Rhodocytophaga</taxon>
    </lineage>
</organism>
<sequence>MKENIAHWTYQNFQAFLLLYAASSDLAIKPEEVDQLLEKTGYTAYKEVLPVFQQQSDYERLQTILYFKPTYFANEAEVDRLIKEIQEMYQQDHHFSHAEQGILLLLKKIL</sequence>
<comment type="caution">
    <text evidence="1">The sequence shown here is derived from an EMBL/GenBank/DDBJ whole genome shotgun (WGS) entry which is preliminary data.</text>
</comment>
<evidence type="ECO:0000313" key="2">
    <source>
        <dbReference type="Proteomes" id="UP001168528"/>
    </source>
</evidence>
<dbReference type="EMBL" id="JAUKPO010000003">
    <property type="protein sequence ID" value="MDO1446113.1"/>
    <property type="molecule type" value="Genomic_DNA"/>
</dbReference>
<gene>
    <name evidence="1" type="ORF">Q0590_07615</name>
</gene>
<reference evidence="1" key="1">
    <citation type="submission" date="2023-07" db="EMBL/GenBank/DDBJ databases">
        <title>The genome sequence of Rhodocytophaga aerolata KACC 12507.</title>
        <authorList>
            <person name="Zhang X."/>
        </authorList>
    </citation>
    <scope>NUCLEOTIDE SEQUENCE</scope>
    <source>
        <strain evidence="1">KACC 12507</strain>
    </source>
</reference>